<dbReference type="InterPro" id="IPR011990">
    <property type="entry name" value="TPR-like_helical_dom_sf"/>
</dbReference>
<dbReference type="InterPro" id="IPR019734">
    <property type="entry name" value="TPR_rpt"/>
</dbReference>
<organism evidence="2 3">
    <name type="scientific">Spinacia oleracea</name>
    <name type="common">Spinach</name>
    <dbReference type="NCBI Taxonomy" id="3562"/>
    <lineage>
        <taxon>Eukaryota</taxon>
        <taxon>Viridiplantae</taxon>
        <taxon>Streptophyta</taxon>
        <taxon>Embryophyta</taxon>
        <taxon>Tracheophyta</taxon>
        <taxon>Spermatophyta</taxon>
        <taxon>Magnoliopsida</taxon>
        <taxon>eudicotyledons</taxon>
        <taxon>Gunneridae</taxon>
        <taxon>Pentapetalae</taxon>
        <taxon>Caryophyllales</taxon>
        <taxon>Chenopodiaceae</taxon>
        <taxon>Chenopodioideae</taxon>
        <taxon>Anserineae</taxon>
        <taxon>Spinacia</taxon>
    </lineage>
</organism>
<keyword evidence="2" id="KW-1185">Reference proteome</keyword>
<dbReference type="Proteomes" id="UP000813463">
    <property type="component" value="Chromosome 3"/>
</dbReference>
<gene>
    <name evidence="3" type="primary">LOC110786181</name>
</gene>
<keyword evidence="1" id="KW-0802">TPR repeat</keyword>
<dbReference type="InterPro" id="IPR043376">
    <property type="entry name" value="NPG1-like"/>
</dbReference>
<dbReference type="SMART" id="SM00028">
    <property type="entry name" value="TPR"/>
    <property type="match status" value="6"/>
</dbReference>
<sequence length="719" mass="79667">MLCACSGEQFKFEEAAPRSPESLATRDFSVSGLSSRTGDFKSISSRTTGDLGSKYEDAHVDEVESTLKEALSLNYEEARALLGRIEYQKANFDAALQLFQGIDIKTLTPRMVTGISERTRPRKQRSKGDNSLAGVMSWHSVSLLLEAILLKSKVLEELGKISEAARECQMIVDIVESALPTGMPAKMSKDNRMQEMFHKALELLPKLWKEAGCLDEAIIAYRRALVKPWNLHPYRLASAQKDLAAILIYGGIEVALPPQLQICGPTTPRNNLEEAILLLFILIRKASCNDIEWDPEIMDHLSFALSMCNGFEFLAQHVELVLPGIYNRAERWYILALCHNAAGQNEAALNLVRKITGHSESKHKPHIPSLLLGAKLCADDLKHAEEGINYCRIVFEMAADGNKHLMAQAHNFIGVCYSNAARVSTSNLDREMYRKGSLKSLNKAFSIVKDDPELMFNLGLENAAQRNLDASFGYTKLYSNMVVGSSGKGWKLLALVASAQQQFEDAQDIIDIALDETTGVDQLQLLRLKAVLQIAQENPKQAIENYVQLLAKIQAAKKHNTQSPSLEATKMKILEMEAWQDLSNLYTRLESWGDAEICVKRAKSINLYSPESWHVAGVLFKARSLHKEALVAFSVSLSIDPNYVPGLVSAAEMMLEVGASSLPIAKSFLTNALQLEPTNHDAWLHLGLILKKQGLILQAADCFQAACELKSTAPIQPFL</sequence>
<protein>
    <submittedName>
        <fullName evidence="3">Protein NPGR1</fullName>
    </submittedName>
</protein>
<reference evidence="2" key="1">
    <citation type="journal article" date="2021" name="Nat. Commun.">
        <title>Genomic analyses provide insights into spinach domestication and the genetic basis of agronomic traits.</title>
        <authorList>
            <person name="Cai X."/>
            <person name="Sun X."/>
            <person name="Xu C."/>
            <person name="Sun H."/>
            <person name="Wang X."/>
            <person name="Ge C."/>
            <person name="Zhang Z."/>
            <person name="Wang Q."/>
            <person name="Fei Z."/>
            <person name="Jiao C."/>
            <person name="Wang Q."/>
        </authorList>
    </citation>
    <scope>NUCLEOTIDE SEQUENCE [LARGE SCALE GENOMIC DNA]</scope>
    <source>
        <strain evidence="2">cv. Varoflay</strain>
    </source>
</reference>
<dbReference type="RefSeq" id="XP_021846406.1">
    <property type="nucleotide sequence ID" value="XM_021990714.2"/>
</dbReference>
<dbReference type="KEGG" id="soe:110786181"/>
<dbReference type="PANTHER" id="PTHR44102">
    <property type="entry name" value="PROTEIN NPG1"/>
    <property type="match status" value="1"/>
</dbReference>
<dbReference type="SUPFAM" id="SSF48452">
    <property type="entry name" value="TPR-like"/>
    <property type="match status" value="2"/>
</dbReference>
<evidence type="ECO:0000313" key="2">
    <source>
        <dbReference type="Proteomes" id="UP000813463"/>
    </source>
</evidence>
<dbReference type="AlphaFoldDB" id="A0A9R0IC12"/>
<evidence type="ECO:0000313" key="3">
    <source>
        <dbReference type="RefSeq" id="XP_021846406.1"/>
    </source>
</evidence>
<dbReference type="Gene3D" id="1.25.40.10">
    <property type="entry name" value="Tetratricopeptide repeat domain"/>
    <property type="match status" value="3"/>
</dbReference>
<accession>A0A9R0IC12</accession>
<name>A0A9R0IC12_SPIOL</name>
<dbReference type="OrthoDB" id="29013at2759"/>
<dbReference type="PANTHER" id="PTHR44102:SF4">
    <property type="entry name" value="PROTEIN NPGR1"/>
    <property type="match status" value="1"/>
</dbReference>
<dbReference type="PROSITE" id="PS50005">
    <property type="entry name" value="TPR"/>
    <property type="match status" value="1"/>
</dbReference>
<reference evidence="3" key="2">
    <citation type="submission" date="2025-08" db="UniProtKB">
        <authorList>
            <consortium name="RefSeq"/>
        </authorList>
    </citation>
    <scope>IDENTIFICATION</scope>
    <source>
        <tissue evidence="3">Leaf</tissue>
    </source>
</reference>
<proteinExistence type="predicted"/>
<evidence type="ECO:0000256" key="1">
    <source>
        <dbReference type="PROSITE-ProRule" id="PRU00339"/>
    </source>
</evidence>
<dbReference type="GeneID" id="110786181"/>
<feature type="repeat" description="TPR" evidence="1">
    <location>
        <begin position="610"/>
        <end position="643"/>
    </location>
</feature>